<keyword evidence="1" id="KW-0678">Repressor</keyword>
<dbReference type="NCBIfam" id="TIGR01439">
    <property type="entry name" value="lp_hng_hel_AbrB"/>
    <property type="match status" value="1"/>
</dbReference>
<evidence type="ECO:0000256" key="2">
    <source>
        <dbReference type="ARBA" id="ARBA00022969"/>
    </source>
</evidence>
<evidence type="ECO:0000313" key="10">
    <source>
        <dbReference type="Proteomes" id="UP000239549"/>
    </source>
</evidence>
<gene>
    <name evidence="9" type="ORF">DCCM_3477</name>
</gene>
<dbReference type="InterPro" id="IPR052731">
    <property type="entry name" value="B_subtilis_Trans_State_Reg"/>
</dbReference>
<keyword evidence="4 7" id="KW-0238">DNA-binding</keyword>
<dbReference type="GO" id="GO:0003677">
    <property type="term" value="F:DNA binding"/>
    <property type="evidence" value="ECO:0007669"/>
    <property type="project" value="UniProtKB-UniRule"/>
</dbReference>
<evidence type="ECO:0000256" key="4">
    <source>
        <dbReference type="ARBA" id="ARBA00023125"/>
    </source>
</evidence>
<evidence type="ECO:0000256" key="5">
    <source>
        <dbReference type="ARBA" id="ARBA00023159"/>
    </source>
</evidence>
<sequence>MKSTGIVRKVDELGRVVIPIELRRTLGIDEKDALEIYVDNEKIILKKYEPACVFCGNASNVQNYKGKLVCRECALAMVDNAKAM</sequence>
<evidence type="ECO:0000259" key="8">
    <source>
        <dbReference type="PROSITE" id="PS51740"/>
    </source>
</evidence>
<organism evidence="9 10">
    <name type="scientific">Desulfocucumis palustris</name>
    <dbReference type="NCBI Taxonomy" id="1898651"/>
    <lineage>
        <taxon>Bacteria</taxon>
        <taxon>Bacillati</taxon>
        <taxon>Bacillota</taxon>
        <taxon>Clostridia</taxon>
        <taxon>Eubacteriales</taxon>
        <taxon>Desulfocucumaceae</taxon>
        <taxon>Desulfocucumis</taxon>
    </lineage>
</organism>
<keyword evidence="3" id="KW-0805">Transcription regulation</keyword>
<reference evidence="10" key="1">
    <citation type="submission" date="2018-02" db="EMBL/GenBank/DDBJ databases">
        <title>Genome sequence of Desulfocucumis palustris strain NAW-5.</title>
        <authorList>
            <person name="Watanabe M."/>
            <person name="Kojima H."/>
            <person name="Fukui M."/>
        </authorList>
    </citation>
    <scope>NUCLEOTIDE SEQUENCE [LARGE SCALE GENOMIC DNA]</scope>
    <source>
        <strain evidence="10">NAW-5</strain>
    </source>
</reference>
<dbReference type="OrthoDB" id="9782993at2"/>
<dbReference type="SUPFAM" id="SSF89447">
    <property type="entry name" value="AbrB/MazE/MraZ-like"/>
    <property type="match status" value="1"/>
</dbReference>
<comment type="caution">
    <text evidence="9">The sequence shown here is derived from an EMBL/GenBank/DDBJ whole genome shotgun (WGS) entry which is preliminary data.</text>
</comment>
<evidence type="ECO:0000256" key="7">
    <source>
        <dbReference type="PROSITE-ProRule" id="PRU01076"/>
    </source>
</evidence>
<evidence type="ECO:0000313" key="9">
    <source>
        <dbReference type="EMBL" id="GBF34365.1"/>
    </source>
</evidence>
<accession>A0A2L2XDR9</accession>
<dbReference type="AlphaFoldDB" id="A0A2L2XDR9"/>
<keyword evidence="2" id="KW-0749">Sporulation</keyword>
<evidence type="ECO:0000256" key="6">
    <source>
        <dbReference type="ARBA" id="ARBA00023163"/>
    </source>
</evidence>
<dbReference type="InterPro" id="IPR037914">
    <property type="entry name" value="SpoVT-AbrB_sf"/>
</dbReference>
<dbReference type="GO" id="GO:0042802">
    <property type="term" value="F:identical protein binding"/>
    <property type="evidence" value="ECO:0007669"/>
    <property type="project" value="UniProtKB-ARBA"/>
</dbReference>
<dbReference type="InterPro" id="IPR007159">
    <property type="entry name" value="SpoVT-AbrB_dom"/>
</dbReference>
<dbReference type="PANTHER" id="PTHR36432">
    <property type="match status" value="1"/>
</dbReference>
<feature type="domain" description="SpoVT-AbrB" evidence="8">
    <location>
        <begin position="5"/>
        <end position="50"/>
    </location>
</feature>
<proteinExistence type="predicted"/>
<dbReference type="Gene3D" id="2.10.260.10">
    <property type="match status" value="1"/>
</dbReference>
<dbReference type="SMART" id="SM00966">
    <property type="entry name" value="SpoVT_AbrB"/>
    <property type="match status" value="1"/>
</dbReference>
<keyword evidence="5" id="KW-0010">Activator</keyword>
<dbReference type="PROSITE" id="PS51740">
    <property type="entry name" value="SPOVT_ABRB"/>
    <property type="match status" value="1"/>
</dbReference>
<dbReference type="FunFam" id="2.10.260.10:FF:000001">
    <property type="entry name" value="Stage V sporulation protein T"/>
    <property type="match status" value="1"/>
</dbReference>
<dbReference type="RefSeq" id="WP_104372640.1">
    <property type="nucleotide sequence ID" value="NZ_BFAV01000140.1"/>
</dbReference>
<dbReference type="PANTHER" id="PTHR36432:SF4">
    <property type="entry name" value="TRANSITION STATE REGULATOR ABH-RELATED"/>
    <property type="match status" value="1"/>
</dbReference>
<name>A0A2L2XDR9_9FIRM</name>
<protein>
    <submittedName>
        <fullName evidence="9">Transition state regulatory protein AbrB</fullName>
    </submittedName>
</protein>
<keyword evidence="6" id="KW-0804">Transcription</keyword>
<dbReference type="EMBL" id="BFAV01000140">
    <property type="protein sequence ID" value="GBF34365.1"/>
    <property type="molecule type" value="Genomic_DNA"/>
</dbReference>
<dbReference type="GO" id="GO:0030435">
    <property type="term" value="P:sporulation resulting in formation of a cellular spore"/>
    <property type="evidence" value="ECO:0007669"/>
    <property type="project" value="UniProtKB-KW"/>
</dbReference>
<dbReference type="Proteomes" id="UP000239549">
    <property type="component" value="Unassembled WGS sequence"/>
</dbReference>
<evidence type="ECO:0000256" key="1">
    <source>
        <dbReference type="ARBA" id="ARBA00022491"/>
    </source>
</evidence>
<keyword evidence="10" id="KW-1185">Reference proteome</keyword>
<dbReference type="Pfam" id="PF04014">
    <property type="entry name" value="MazE_antitoxin"/>
    <property type="match status" value="1"/>
</dbReference>
<evidence type="ECO:0000256" key="3">
    <source>
        <dbReference type="ARBA" id="ARBA00023015"/>
    </source>
</evidence>